<dbReference type="AlphaFoldDB" id="X6MLP1"/>
<evidence type="ECO:0000313" key="2">
    <source>
        <dbReference type="Proteomes" id="UP000023152"/>
    </source>
</evidence>
<dbReference type="EMBL" id="ASPP01019957">
    <property type="protein sequence ID" value="ETO14571.1"/>
    <property type="molecule type" value="Genomic_DNA"/>
</dbReference>
<organism evidence="1 2">
    <name type="scientific">Reticulomyxa filosa</name>
    <dbReference type="NCBI Taxonomy" id="46433"/>
    <lineage>
        <taxon>Eukaryota</taxon>
        <taxon>Sar</taxon>
        <taxon>Rhizaria</taxon>
        <taxon>Retaria</taxon>
        <taxon>Foraminifera</taxon>
        <taxon>Monothalamids</taxon>
        <taxon>Reticulomyxidae</taxon>
        <taxon>Reticulomyxa</taxon>
    </lineage>
</organism>
<proteinExistence type="predicted"/>
<gene>
    <name evidence="1" type="ORF">RFI_22798</name>
</gene>
<evidence type="ECO:0000313" key="1">
    <source>
        <dbReference type="EMBL" id="ETO14571.1"/>
    </source>
</evidence>
<accession>X6MLP1</accession>
<reference evidence="1 2" key="1">
    <citation type="journal article" date="2013" name="Curr. Biol.">
        <title>The Genome of the Foraminiferan Reticulomyxa filosa.</title>
        <authorList>
            <person name="Glockner G."/>
            <person name="Hulsmann N."/>
            <person name="Schleicher M."/>
            <person name="Noegel A.A."/>
            <person name="Eichinger L."/>
            <person name="Gallinger C."/>
            <person name="Pawlowski J."/>
            <person name="Sierra R."/>
            <person name="Euteneuer U."/>
            <person name="Pillet L."/>
            <person name="Moustafa A."/>
            <person name="Platzer M."/>
            <person name="Groth M."/>
            <person name="Szafranski K."/>
            <person name="Schliwa M."/>
        </authorList>
    </citation>
    <scope>NUCLEOTIDE SEQUENCE [LARGE SCALE GENOMIC DNA]</scope>
</reference>
<name>X6MLP1_RETFI</name>
<dbReference type="Proteomes" id="UP000023152">
    <property type="component" value="Unassembled WGS sequence"/>
</dbReference>
<protein>
    <submittedName>
        <fullName evidence="1">Uncharacterized protein</fullName>
    </submittedName>
</protein>
<comment type="caution">
    <text evidence="1">The sequence shown here is derived from an EMBL/GenBank/DDBJ whole genome shotgun (WGS) entry which is preliminary data.</text>
</comment>
<feature type="non-terminal residue" evidence="1">
    <location>
        <position position="168"/>
    </location>
</feature>
<keyword evidence="2" id="KW-1185">Reference proteome</keyword>
<sequence length="168" mass="19061">MEYKFCLTFEKLVLASEKQHLYARIRLKDKSKKQKRAKDSEMKLMTQWRRGKDVFSIHETLVLRTSLSYDMTDTATTAAAVTTAAAKETTTTKTTTNGEKQTTEEIVANSFQPKNVKLVVETRDNMTTKPTVHSSHAMNLAAYVDVNKPNKTFEVNLPLKNGKKSNKQ</sequence>